<organism evidence="2 3">
    <name type="scientific">Anaerohalosphaera lusitana</name>
    <dbReference type="NCBI Taxonomy" id="1936003"/>
    <lineage>
        <taxon>Bacteria</taxon>
        <taxon>Pseudomonadati</taxon>
        <taxon>Planctomycetota</taxon>
        <taxon>Phycisphaerae</taxon>
        <taxon>Sedimentisphaerales</taxon>
        <taxon>Anaerohalosphaeraceae</taxon>
        <taxon>Anaerohalosphaera</taxon>
    </lineage>
</organism>
<dbReference type="EMBL" id="CP019791">
    <property type="protein sequence ID" value="AQT68317.1"/>
    <property type="molecule type" value="Genomic_DNA"/>
</dbReference>
<feature type="signal peptide" evidence="1">
    <location>
        <begin position="1"/>
        <end position="26"/>
    </location>
</feature>
<feature type="chain" id="PRO_5012007528" description="Dockerin domain-containing protein" evidence="1">
    <location>
        <begin position="27"/>
        <end position="400"/>
    </location>
</feature>
<dbReference type="SUPFAM" id="SSF63446">
    <property type="entry name" value="Type I dockerin domain"/>
    <property type="match status" value="1"/>
</dbReference>
<gene>
    <name evidence="2" type="ORF">STSP2_01476</name>
</gene>
<dbReference type="InterPro" id="IPR018247">
    <property type="entry name" value="EF_Hand_1_Ca_BS"/>
</dbReference>
<dbReference type="InterPro" id="IPR036439">
    <property type="entry name" value="Dockerin_dom_sf"/>
</dbReference>
<dbReference type="KEGG" id="alus:STSP2_01476"/>
<dbReference type="Proteomes" id="UP000189674">
    <property type="component" value="Chromosome"/>
</dbReference>
<dbReference type="AlphaFoldDB" id="A0A1U9NKI8"/>
<dbReference type="STRING" id="1936003.STSP2_01476"/>
<evidence type="ECO:0000313" key="2">
    <source>
        <dbReference type="EMBL" id="AQT68317.1"/>
    </source>
</evidence>
<name>A0A1U9NKI8_9BACT</name>
<keyword evidence="3" id="KW-1185">Reference proteome</keyword>
<proteinExistence type="predicted"/>
<accession>A0A1U9NKI8</accession>
<evidence type="ECO:0000256" key="1">
    <source>
        <dbReference type="SAM" id="SignalP"/>
    </source>
</evidence>
<dbReference type="InterPro" id="IPR002105">
    <property type="entry name" value="Dockerin_1_rpt"/>
</dbReference>
<keyword evidence="1" id="KW-0732">Signal</keyword>
<dbReference type="PROSITE" id="PS00018">
    <property type="entry name" value="EF_HAND_1"/>
    <property type="match status" value="2"/>
</dbReference>
<dbReference type="GO" id="GO:0004553">
    <property type="term" value="F:hydrolase activity, hydrolyzing O-glycosyl compounds"/>
    <property type="evidence" value="ECO:0007669"/>
    <property type="project" value="InterPro"/>
</dbReference>
<protein>
    <recommendedName>
        <fullName evidence="4">Dockerin domain-containing protein</fullName>
    </recommendedName>
</protein>
<dbReference type="RefSeq" id="WP_146661210.1">
    <property type="nucleotide sequence ID" value="NZ_CP019791.1"/>
</dbReference>
<dbReference type="OrthoDB" id="222815at2"/>
<dbReference type="Gene3D" id="1.10.1330.10">
    <property type="entry name" value="Dockerin domain"/>
    <property type="match status" value="1"/>
</dbReference>
<dbReference type="GO" id="GO:0000272">
    <property type="term" value="P:polysaccharide catabolic process"/>
    <property type="evidence" value="ECO:0007669"/>
    <property type="project" value="InterPro"/>
</dbReference>
<dbReference type="Pfam" id="PF00404">
    <property type="entry name" value="Dockerin_1"/>
    <property type="match status" value="1"/>
</dbReference>
<reference evidence="3" key="1">
    <citation type="submission" date="2017-02" db="EMBL/GenBank/DDBJ databases">
        <title>Comparative genomics and description of representatives of a novel lineage of planctomycetes thriving in anoxic sediments.</title>
        <authorList>
            <person name="Spring S."/>
            <person name="Bunk B."/>
            <person name="Sproer C."/>
        </authorList>
    </citation>
    <scope>NUCLEOTIDE SEQUENCE [LARGE SCALE GENOMIC DNA]</scope>
    <source>
        <strain evidence="3">ST-NAGAB-D1</strain>
    </source>
</reference>
<evidence type="ECO:0008006" key="4">
    <source>
        <dbReference type="Google" id="ProtNLM"/>
    </source>
</evidence>
<evidence type="ECO:0000313" key="3">
    <source>
        <dbReference type="Proteomes" id="UP000189674"/>
    </source>
</evidence>
<sequence length="400" mass="43547" precursor="true">MNSTSTKTTVVLLVMAVLAGSVIAGAQNTGQAMEAMANRLVDNQNVDGFWNAEPYHTGSIVPGLVAGYEYACDQSYLDAAGMACEFIIWEAQGNYFGDEAYALVQYGDVADEPYYLTEVYDFYQWVDEVLLGSTEQYIADFENGTEPSSAVFYVAHHTVAAYAVDSPAKYKWRQGLRHHLARVDDTSSFPLMGMAVAAWAFAQTDAGLDSTPVTPAGETPASDYWDGVTLADLPGKVADLQVQRAQNDGTFFEKLLPEENGFESGYSEDTIYAVLALQQAKEAGIEVNYSVADAREKMLGGIEMVTNGSRLLGKVYGHLTDPDPTDTYHFYAGKMLSALDAASIPTDLNGDDVIDIKDLEILAANWLSDSGCQCERVDINDDGVVNYPDFAEIVKNKSEK</sequence>